<evidence type="ECO:0000313" key="1">
    <source>
        <dbReference type="EMBL" id="SAL83903.1"/>
    </source>
</evidence>
<keyword evidence="2" id="KW-1185">Reference proteome</keyword>
<accession>A0A158KT59</accession>
<name>A0A158KT59_9BURK</name>
<gene>
    <name evidence="1" type="ORF">AWB68_07092</name>
</gene>
<evidence type="ECO:0000313" key="2">
    <source>
        <dbReference type="Proteomes" id="UP000054770"/>
    </source>
</evidence>
<dbReference type="EMBL" id="FCON02000147">
    <property type="protein sequence ID" value="SAL83903.1"/>
    <property type="molecule type" value="Genomic_DNA"/>
</dbReference>
<proteinExistence type="predicted"/>
<organism evidence="1 2">
    <name type="scientific">Caballeronia choica</name>
    <dbReference type="NCBI Taxonomy" id="326476"/>
    <lineage>
        <taxon>Bacteria</taxon>
        <taxon>Pseudomonadati</taxon>
        <taxon>Pseudomonadota</taxon>
        <taxon>Betaproteobacteria</taxon>
        <taxon>Burkholderiales</taxon>
        <taxon>Burkholderiaceae</taxon>
        <taxon>Caballeronia</taxon>
    </lineage>
</organism>
<dbReference type="Proteomes" id="UP000054770">
    <property type="component" value="Unassembled WGS sequence"/>
</dbReference>
<evidence type="ECO:0008006" key="3">
    <source>
        <dbReference type="Google" id="ProtNLM"/>
    </source>
</evidence>
<protein>
    <recommendedName>
        <fullName evidence="3">Mobile element protein</fullName>
    </recommendedName>
</protein>
<sequence>MHWYNFDHRHSSIRYVSPAQRHDGDDHAILAARHEVYVQARERNPARWSGCTRDWTPIGAVTLNPERESVVTMASHAKLRQPLAA</sequence>
<comment type="caution">
    <text evidence="1">The sequence shown here is derived from an EMBL/GenBank/DDBJ whole genome shotgun (WGS) entry which is preliminary data.</text>
</comment>
<reference evidence="1" key="1">
    <citation type="submission" date="2016-01" db="EMBL/GenBank/DDBJ databases">
        <authorList>
            <person name="Peeters C."/>
        </authorList>
    </citation>
    <scope>NUCLEOTIDE SEQUENCE [LARGE SCALE GENOMIC DNA]</scope>
    <source>
        <strain evidence="1">LMG 22940</strain>
    </source>
</reference>
<dbReference type="AlphaFoldDB" id="A0A158KT59"/>